<keyword evidence="1" id="KW-0732">Signal</keyword>
<organism evidence="2 4">
    <name type="scientific">Salmonella enterica subsp. enterica serovar Bovismorbificans</name>
    <dbReference type="NCBI Taxonomy" id="58097"/>
    <lineage>
        <taxon>Bacteria</taxon>
        <taxon>Pseudomonadati</taxon>
        <taxon>Pseudomonadota</taxon>
        <taxon>Gammaproteobacteria</taxon>
        <taxon>Enterobacterales</taxon>
        <taxon>Enterobacteriaceae</taxon>
        <taxon>Salmonella</taxon>
    </lineage>
</organism>
<name>A0A655BNX9_SALET</name>
<evidence type="ECO:0000313" key="4">
    <source>
        <dbReference type="Proteomes" id="UP000039541"/>
    </source>
</evidence>
<reference evidence="4 5" key="1">
    <citation type="submission" date="2015-03" db="EMBL/GenBank/DDBJ databases">
        <authorList>
            <consortium name="Pathogen Informatics"/>
        </authorList>
    </citation>
    <scope>NUCLEOTIDE SEQUENCE [LARGE SCALE GENOMIC DNA]</scope>
    <source>
        <strain evidence="2 4">3476</strain>
        <strain evidence="3 5">A1104</strain>
    </source>
</reference>
<dbReference type="EMBL" id="CQPC01000004">
    <property type="protein sequence ID" value="CNT63686.1"/>
    <property type="molecule type" value="Genomic_DNA"/>
</dbReference>
<dbReference type="AlphaFoldDB" id="A0A655BNX9"/>
<accession>A0A655BNX9</accession>
<feature type="signal peptide" evidence="1">
    <location>
        <begin position="1"/>
        <end position="25"/>
    </location>
</feature>
<protein>
    <submittedName>
        <fullName evidence="2">Uncharacterized protein</fullName>
    </submittedName>
</protein>
<evidence type="ECO:0000256" key="1">
    <source>
        <dbReference type="SAM" id="SignalP"/>
    </source>
</evidence>
<proteinExistence type="predicted"/>
<sequence length="40" mass="4053">MAIKMGAIATAAARMIWMLAGTLNAVNAMPTPAPASVPKL</sequence>
<evidence type="ECO:0000313" key="5">
    <source>
        <dbReference type="Proteomes" id="UP000041314"/>
    </source>
</evidence>
<dbReference type="Proteomes" id="UP000041314">
    <property type="component" value="Unassembled WGS sequence"/>
</dbReference>
<dbReference type="EMBL" id="CQPA01000003">
    <property type="protein sequence ID" value="CNT67269.1"/>
    <property type="molecule type" value="Genomic_DNA"/>
</dbReference>
<feature type="chain" id="PRO_5036159046" evidence="1">
    <location>
        <begin position="26"/>
        <end position="40"/>
    </location>
</feature>
<evidence type="ECO:0000313" key="2">
    <source>
        <dbReference type="EMBL" id="CNT63686.1"/>
    </source>
</evidence>
<gene>
    <name evidence="3" type="ORF">ERS008198_00622</name>
    <name evidence="2" type="ORF">ERS008202_00421</name>
</gene>
<evidence type="ECO:0000313" key="3">
    <source>
        <dbReference type="EMBL" id="CNT67269.1"/>
    </source>
</evidence>
<dbReference type="Proteomes" id="UP000039541">
    <property type="component" value="Unassembled WGS sequence"/>
</dbReference>